<evidence type="ECO:0000313" key="3">
    <source>
        <dbReference type="Proteomes" id="UP000198870"/>
    </source>
</evidence>
<proteinExistence type="predicted"/>
<gene>
    <name evidence="2" type="ORF">SAMN05216233_10520</name>
</gene>
<evidence type="ECO:0000313" key="2">
    <source>
        <dbReference type="EMBL" id="SCY18720.1"/>
    </source>
</evidence>
<sequence length="418" mass="46956">MANALERGVPIIIESPTAQLLTELTGCGAEKVEAALIVQGKGRFFYSVSYMDPSATSKECGVVQTEIPEDQRGNGEEEAIQQESPLPTATTTEITDDRLETRLVEDLGDMESVNRKLETLQNDPFQQSDIPDNRKWSHIWESDWINNVKNDPSEEQQNKTQKLRFRYSTTFKLLAADEPAKVKILNTVVGGFGFDPVPGGEQMIRNDHKHRGWAQSVTAVEFNPVDDALGFIQDYVPINQANSVTISAGYSWDIGFTGGGGPEGPEGSLSFSYGQNASHTKESKDFRTLTESRGDNGIIFYHNANIVGGDTEINALNLFDEEYWNSDMAKFFYFNFPNGERVRGWPSLSTQLLKPDSECVWYAKADETRTAVIDYYGHQGINYFYTKSYNNTNHFDKSIRHARISLTMDTVHYNDPES</sequence>
<evidence type="ECO:0000256" key="1">
    <source>
        <dbReference type="SAM" id="MobiDB-lite"/>
    </source>
</evidence>
<organism evidence="2 3">
    <name type="scientific">Desulfoluna spongiiphila</name>
    <dbReference type="NCBI Taxonomy" id="419481"/>
    <lineage>
        <taxon>Bacteria</taxon>
        <taxon>Pseudomonadati</taxon>
        <taxon>Thermodesulfobacteriota</taxon>
        <taxon>Desulfobacteria</taxon>
        <taxon>Desulfobacterales</taxon>
        <taxon>Desulfolunaceae</taxon>
        <taxon>Desulfoluna</taxon>
    </lineage>
</organism>
<name>A0A1G5DW58_9BACT</name>
<dbReference type="Proteomes" id="UP000198870">
    <property type="component" value="Unassembled WGS sequence"/>
</dbReference>
<dbReference type="AlphaFoldDB" id="A0A1G5DW58"/>
<dbReference type="RefSeq" id="WP_092210178.1">
    <property type="nucleotide sequence ID" value="NZ_FMUX01000005.1"/>
</dbReference>
<accession>A0A1G5DW58</accession>
<reference evidence="2 3" key="1">
    <citation type="submission" date="2016-10" db="EMBL/GenBank/DDBJ databases">
        <authorList>
            <person name="de Groot N.N."/>
        </authorList>
    </citation>
    <scope>NUCLEOTIDE SEQUENCE [LARGE SCALE GENOMIC DNA]</scope>
    <source>
        <strain evidence="2 3">AA1</strain>
    </source>
</reference>
<dbReference type="EMBL" id="FMUX01000005">
    <property type="protein sequence ID" value="SCY18720.1"/>
    <property type="molecule type" value="Genomic_DNA"/>
</dbReference>
<feature type="region of interest" description="Disordered" evidence="1">
    <location>
        <begin position="69"/>
        <end position="89"/>
    </location>
</feature>
<protein>
    <submittedName>
        <fullName evidence="2">Uncharacterized protein</fullName>
    </submittedName>
</protein>
<keyword evidence="3" id="KW-1185">Reference proteome</keyword>